<dbReference type="Proteomes" id="UP000243297">
    <property type="component" value="Unassembled WGS sequence"/>
</dbReference>
<dbReference type="STRING" id="118967.SAMN02745191_1083"/>
<evidence type="ECO:0000256" key="5">
    <source>
        <dbReference type="ARBA" id="ARBA00022679"/>
    </source>
</evidence>
<evidence type="ECO:0000256" key="4">
    <source>
        <dbReference type="ARBA" id="ARBA00020837"/>
    </source>
</evidence>
<comment type="cofactor">
    <cofactor evidence="1">
        <name>Zn(2+)</name>
        <dbReference type="ChEBI" id="CHEBI:29105"/>
    </cofactor>
</comment>
<accession>A0A1T4LX54</accession>
<dbReference type="RefSeq" id="WP_078711505.1">
    <property type="nucleotide sequence ID" value="NZ_FUWY01000002.1"/>
</dbReference>
<keyword evidence="6" id="KW-0479">Metal-binding</keyword>
<evidence type="ECO:0000256" key="9">
    <source>
        <dbReference type="ARBA" id="ARBA00047589"/>
    </source>
</evidence>
<comment type="pathway">
    <text evidence="10">Polyol metabolism; 1,2-propanediol degradation.</text>
</comment>
<keyword evidence="7" id="KW-0862">Zinc</keyword>
<dbReference type="GO" id="GO:0046872">
    <property type="term" value="F:metal ion binding"/>
    <property type="evidence" value="ECO:0007669"/>
    <property type="project" value="UniProtKB-KW"/>
</dbReference>
<dbReference type="OrthoDB" id="9784365at2"/>
<proteinExistence type="inferred from homology"/>
<sequence length="190" mass="20281">MSEKVLVEVSARHVHVSKQDLETLFGAGHELTSKKELSQPGQFACEEKVAVVGPKGTINMSILGPTRKDTQIEVSYTDARALGINAPLRESGDTKESAPIKLVGPKGEVELTQGVIVAKRHIHMLPSDAEKFGVENGQIVGVKIDTNGRSIVFGDTVVRVRDDFALAMHIDTDEANAAGISGSAQGEIIK</sequence>
<evidence type="ECO:0000256" key="3">
    <source>
        <dbReference type="ARBA" id="ARBA00012206"/>
    </source>
</evidence>
<evidence type="ECO:0000313" key="12">
    <source>
        <dbReference type="Proteomes" id="UP000243297"/>
    </source>
</evidence>
<organism evidence="11 12">
    <name type="scientific">Anaerorhabdus furcosa</name>
    <dbReference type="NCBI Taxonomy" id="118967"/>
    <lineage>
        <taxon>Bacteria</taxon>
        <taxon>Bacillati</taxon>
        <taxon>Bacillota</taxon>
        <taxon>Erysipelotrichia</taxon>
        <taxon>Erysipelotrichales</taxon>
        <taxon>Erysipelotrichaceae</taxon>
        <taxon>Anaerorhabdus</taxon>
    </lineage>
</organism>
<keyword evidence="5 10" id="KW-0808">Transferase</keyword>
<keyword evidence="12" id="KW-1185">Reference proteome</keyword>
<dbReference type="GO" id="GO:0051144">
    <property type="term" value="P:1,2-propanediol catabolic process"/>
    <property type="evidence" value="ECO:0007669"/>
    <property type="project" value="UniProtKB-UniPathway"/>
</dbReference>
<dbReference type="EMBL" id="FUWY01000002">
    <property type="protein sequence ID" value="SJZ59237.1"/>
    <property type="molecule type" value="Genomic_DNA"/>
</dbReference>
<dbReference type="PANTHER" id="PTHR39453:SF1">
    <property type="entry name" value="PHOSPHATE PROPANOYLTRANSFERASE"/>
    <property type="match status" value="1"/>
</dbReference>
<keyword evidence="8 10" id="KW-0012">Acyltransferase</keyword>
<dbReference type="EC" id="2.3.1.222" evidence="3 10"/>
<dbReference type="GO" id="GO:0016747">
    <property type="term" value="F:acyltransferase activity, transferring groups other than amino-acyl groups"/>
    <property type="evidence" value="ECO:0007669"/>
    <property type="project" value="InterPro"/>
</dbReference>
<gene>
    <name evidence="11" type="ORF">SAMN02745191_1083</name>
</gene>
<name>A0A1T4LX54_9FIRM</name>
<evidence type="ECO:0000256" key="10">
    <source>
        <dbReference type="PIRNR" id="PIRNR010130"/>
    </source>
</evidence>
<dbReference type="PIRSF" id="PIRSF010130">
    <property type="entry name" value="PduL"/>
    <property type="match status" value="1"/>
</dbReference>
<comment type="similarity">
    <text evidence="2 10">Belongs to the PduL family.</text>
</comment>
<evidence type="ECO:0000256" key="6">
    <source>
        <dbReference type="ARBA" id="ARBA00022723"/>
    </source>
</evidence>
<evidence type="ECO:0000256" key="2">
    <source>
        <dbReference type="ARBA" id="ARBA00007342"/>
    </source>
</evidence>
<dbReference type="InterPro" id="IPR008300">
    <property type="entry name" value="PTAC"/>
</dbReference>
<evidence type="ECO:0000256" key="7">
    <source>
        <dbReference type="ARBA" id="ARBA00022833"/>
    </source>
</evidence>
<comment type="catalytic activity">
    <reaction evidence="9 10">
        <text>propanoyl-CoA + phosphate = propanoyl phosphate + CoA</text>
        <dbReference type="Rhea" id="RHEA:28046"/>
        <dbReference type="ChEBI" id="CHEBI:43474"/>
        <dbReference type="ChEBI" id="CHEBI:57287"/>
        <dbReference type="ChEBI" id="CHEBI:57392"/>
        <dbReference type="ChEBI" id="CHEBI:58933"/>
        <dbReference type="EC" id="2.3.1.222"/>
    </reaction>
</comment>
<dbReference type="PANTHER" id="PTHR39453">
    <property type="entry name" value="PHOSPHATE PROPANOYLTRANSFERASE"/>
    <property type="match status" value="1"/>
</dbReference>
<dbReference type="UniPathway" id="UPA00621"/>
<evidence type="ECO:0000313" key="11">
    <source>
        <dbReference type="EMBL" id="SJZ59237.1"/>
    </source>
</evidence>
<comment type="function">
    <text evidence="10">Involved in 1,2-propanediol (1,2-PD) degradation by catalyzing the conversion of propanoyl-CoA to propanoyl-phosphate.</text>
</comment>
<dbReference type="NCBIfam" id="NF011652">
    <property type="entry name" value="PRK15070.1"/>
    <property type="match status" value="1"/>
</dbReference>
<evidence type="ECO:0000256" key="8">
    <source>
        <dbReference type="ARBA" id="ARBA00023315"/>
    </source>
</evidence>
<reference evidence="12" key="1">
    <citation type="submission" date="2017-02" db="EMBL/GenBank/DDBJ databases">
        <authorList>
            <person name="Varghese N."/>
            <person name="Submissions S."/>
        </authorList>
    </citation>
    <scope>NUCLEOTIDE SEQUENCE [LARGE SCALE GENOMIC DNA]</scope>
    <source>
        <strain evidence="12">ATCC 25662</strain>
    </source>
</reference>
<evidence type="ECO:0000256" key="1">
    <source>
        <dbReference type="ARBA" id="ARBA00001947"/>
    </source>
</evidence>
<dbReference type="AlphaFoldDB" id="A0A1T4LX54"/>
<protein>
    <recommendedName>
        <fullName evidence="4 10">Phosphate propanoyltransferase</fullName>
        <ecNumber evidence="3 10">2.3.1.222</ecNumber>
    </recommendedName>
</protein>
<dbReference type="Pfam" id="PF06130">
    <property type="entry name" value="PTAC"/>
    <property type="match status" value="1"/>
</dbReference>